<evidence type="ECO:0000256" key="2">
    <source>
        <dbReference type="ARBA" id="ARBA00005987"/>
    </source>
</evidence>
<keyword evidence="4 7" id="KW-0694">RNA-binding</keyword>
<dbReference type="SUPFAM" id="SSF54928">
    <property type="entry name" value="RNA-binding domain, RBD"/>
    <property type="match status" value="1"/>
</dbReference>
<dbReference type="PROSITE" id="PS50102">
    <property type="entry name" value="RRM"/>
    <property type="match status" value="1"/>
</dbReference>
<dbReference type="InterPro" id="IPR012677">
    <property type="entry name" value="Nucleotide-bd_a/b_plait_sf"/>
</dbReference>
<evidence type="ECO:0000313" key="11">
    <source>
        <dbReference type="Proteomes" id="UP000440578"/>
    </source>
</evidence>
<dbReference type="AlphaFoldDB" id="A0A6A4WU99"/>
<comment type="similarity">
    <text evidence="2">Belongs to the RRM half pint family.</text>
</comment>
<feature type="compositionally biased region" description="Pro residues" evidence="8">
    <location>
        <begin position="295"/>
        <end position="306"/>
    </location>
</feature>
<comment type="subcellular location">
    <subcellularLocation>
        <location evidence="1 7">Nucleus</location>
    </subcellularLocation>
</comment>
<feature type="region of interest" description="Disordered" evidence="8">
    <location>
        <begin position="1"/>
        <end position="22"/>
    </location>
</feature>
<dbReference type="PANTHER" id="PTHR13288:SF8">
    <property type="entry name" value="SPLICING FACTOR 45"/>
    <property type="match status" value="1"/>
</dbReference>
<evidence type="ECO:0000259" key="9">
    <source>
        <dbReference type="PROSITE" id="PS50102"/>
    </source>
</evidence>
<keyword evidence="3 7" id="KW-0507">mRNA processing</keyword>
<dbReference type="InterPro" id="IPR035979">
    <property type="entry name" value="RBD_domain_sf"/>
</dbReference>
<dbReference type="Proteomes" id="UP000440578">
    <property type="component" value="Unassembled WGS sequence"/>
</dbReference>
<comment type="subunit">
    <text evidence="7">Associates with the spliceosome.</text>
</comment>
<evidence type="ECO:0000256" key="1">
    <source>
        <dbReference type="ARBA" id="ARBA00004123"/>
    </source>
</evidence>
<keyword evidence="6 7" id="KW-0539">Nucleus</keyword>
<protein>
    <recommendedName>
        <fullName evidence="7">Splicing factor 45</fullName>
    </recommendedName>
    <alternativeName>
        <fullName evidence="7">RNA-binding motif protein 17</fullName>
    </alternativeName>
</protein>
<evidence type="ECO:0000256" key="4">
    <source>
        <dbReference type="ARBA" id="ARBA00022884"/>
    </source>
</evidence>
<dbReference type="GO" id="GO:0071011">
    <property type="term" value="C:precatalytic spliceosome"/>
    <property type="evidence" value="ECO:0007669"/>
    <property type="project" value="TreeGrafter"/>
</dbReference>
<dbReference type="Pfam" id="PF00076">
    <property type="entry name" value="RRM_1"/>
    <property type="match status" value="1"/>
</dbReference>
<name>A0A6A4WU99_AMPAM</name>
<dbReference type="FunFam" id="3.30.70.330:FF:000382">
    <property type="entry name" value="G-patch domain-containing protein"/>
    <property type="match status" value="1"/>
</dbReference>
<dbReference type="InterPro" id="IPR000504">
    <property type="entry name" value="RRM_dom"/>
</dbReference>
<feature type="region of interest" description="Disordered" evidence="8">
    <location>
        <begin position="259"/>
        <end position="309"/>
    </location>
</feature>
<organism evidence="10 11">
    <name type="scientific">Amphibalanus amphitrite</name>
    <name type="common">Striped barnacle</name>
    <name type="synonym">Balanus amphitrite</name>
    <dbReference type="NCBI Taxonomy" id="1232801"/>
    <lineage>
        <taxon>Eukaryota</taxon>
        <taxon>Metazoa</taxon>
        <taxon>Ecdysozoa</taxon>
        <taxon>Arthropoda</taxon>
        <taxon>Crustacea</taxon>
        <taxon>Multicrustacea</taxon>
        <taxon>Cirripedia</taxon>
        <taxon>Thoracica</taxon>
        <taxon>Thoracicalcarea</taxon>
        <taxon>Balanomorpha</taxon>
        <taxon>Balanoidea</taxon>
        <taxon>Balanidae</taxon>
        <taxon>Amphibalaninae</taxon>
        <taxon>Amphibalanus</taxon>
    </lineage>
</organism>
<accession>A0A6A4WU99</accession>
<reference evidence="10 11" key="1">
    <citation type="submission" date="2019-07" db="EMBL/GenBank/DDBJ databases">
        <title>Draft genome assembly of a fouling barnacle, Amphibalanus amphitrite (Darwin, 1854): The first reference genome for Thecostraca.</title>
        <authorList>
            <person name="Kim W."/>
        </authorList>
    </citation>
    <scope>NUCLEOTIDE SEQUENCE [LARGE SCALE GENOMIC DNA]</scope>
    <source>
        <strain evidence="10">SNU_AA5</strain>
        <tissue evidence="10">Soma without cirri and trophi</tissue>
    </source>
</reference>
<proteinExistence type="inferred from homology"/>
<dbReference type="InterPro" id="IPR003954">
    <property type="entry name" value="RRM_euk-type"/>
</dbReference>
<evidence type="ECO:0000256" key="3">
    <source>
        <dbReference type="ARBA" id="ARBA00022664"/>
    </source>
</evidence>
<sequence>MSLYDDIDSGQKSDRVPGWGSSNMKLLQSQLKLRKAAVSQPRRDLSRRGNVLAPVIDLKGTRREDEDSPAAAAAATAVLTMPGLNQRGYRGPAQFISFGPDQDAKNEYDPLKPNDYEKVVKAARRKKEEEKERERREREMAGPVTSLVSSYSDDEAETAAEEERKRKSALGAAIAPPSALQERSSSPPSFGLGAPRPSGFRRRGQHRRSDHGQIWVQGLPSPLLYRLYLTIARSGGRQEGQGLGKAGQGISRALAVEKTSKRGGRIIHERELLTAGSPGPSGTNTPPQGGGSDLMPPPPPPPPPAQPTMAEILRNPTKIVMLRNMVGAGEVSVARLSACHCDPPPPLPKNMVGAGEVDDELEGEVKEECSTKYGEVVKVTILEVSGASDNEAVRIFVEFKRIENSIKALVDLNGRFFGGRQVKARFYKQDLYDDLELNEHVP</sequence>
<feature type="compositionally biased region" description="Basic residues" evidence="8">
    <location>
        <begin position="199"/>
        <end position="209"/>
    </location>
</feature>
<dbReference type="GO" id="GO:0045292">
    <property type="term" value="P:mRNA cis splicing, via spliceosome"/>
    <property type="evidence" value="ECO:0007669"/>
    <property type="project" value="UniProtKB-UniRule"/>
</dbReference>
<dbReference type="GO" id="GO:0003723">
    <property type="term" value="F:RNA binding"/>
    <property type="evidence" value="ECO:0007669"/>
    <property type="project" value="UniProtKB-UniRule"/>
</dbReference>
<feature type="domain" description="RRM" evidence="9">
    <location>
        <begin position="350"/>
        <end position="429"/>
    </location>
</feature>
<dbReference type="GO" id="GO:0005654">
    <property type="term" value="C:nucleoplasm"/>
    <property type="evidence" value="ECO:0007669"/>
    <property type="project" value="UniProtKB-UniRule"/>
</dbReference>
<keyword evidence="11" id="KW-1185">Reference proteome</keyword>
<dbReference type="SMART" id="SM00361">
    <property type="entry name" value="RRM_1"/>
    <property type="match status" value="1"/>
</dbReference>
<dbReference type="Gene3D" id="3.30.70.330">
    <property type="match status" value="1"/>
</dbReference>
<feature type="compositionally biased region" description="Basic and acidic residues" evidence="8">
    <location>
        <begin position="102"/>
        <end position="140"/>
    </location>
</feature>
<dbReference type="PIRSF" id="PIRSF031066">
    <property type="entry name" value="Splicing_factor_SPF45"/>
    <property type="match status" value="1"/>
</dbReference>
<keyword evidence="7" id="KW-0747">Spliceosome</keyword>
<dbReference type="InterPro" id="IPR040052">
    <property type="entry name" value="RBM17"/>
</dbReference>
<keyword evidence="5 7" id="KW-0508">mRNA splicing</keyword>
<dbReference type="GO" id="GO:0000380">
    <property type="term" value="P:alternative mRNA splicing, via spliceosome"/>
    <property type="evidence" value="ECO:0007669"/>
    <property type="project" value="TreeGrafter"/>
</dbReference>
<comment type="caution">
    <text evidence="10">The sequence shown here is derived from an EMBL/GenBank/DDBJ whole genome shotgun (WGS) entry which is preliminary data.</text>
</comment>
<evidence type="ECO:0000256" key="5">
    <source>
        <dbReference type="ARBA" id="ARBA00023187"/>
    </source>
</evidence>
<dbReference type="OrthoDB" id="5411533at2759"/>
<evidence type="ECO:0000313" key="10">
    <source>
        <dbReference type="EMBL" id="KAF0309573.1"/>
    </source>
</evidence>
<feature type="region of interest" description="Disordered" evidence="8">
    <location>
        <begin position="101"/>
        <end position="214"/>
    </location>
</feature>
<feature type="compositionally biased region" description="Low complexity" evidence="8">
    <location>
        <begin position="274"/>
        <end position="287"/>
    </location>
</feature>
<dbReference type="InterPro" id="IPR034653">
    <property type="entry name" value="SPF45_RRM"/>
</dbReference>
<dbReference type="EMBL" id="VIIS01000388">
    <property type="protein sequence ID" value="KAF0309573.1"/>
    <property type="molecule type" value="Genomic_DNA"/>
</dbReference>
<evidence type="ECO:0000256" key="7">
    <source>
        <dbReference type="PIRNR" id="PIRNR031066"/>
    </source>
</evidence>
<comment type="function">
    <text evidence="7">Splice factor that binds to the single-stranded 3'AG at the exon/intron border and promotes its utilization in the second catalytic step. Involved in the regulation of alternative splicing and the utilization of cryptic splice sites.</text>
</comment>
<evidence type="ECO:0000256" key="8">
    <source>
        <dbReference type="SAM" id="MobiDB-lite"/>
    </source>
</evidence>
<evidence type="ECO:0000256" key="6">
    <source>
        <dbReference type="ARBA" id="ARBA00023242"/>
    </source>
</evidence>
<dbReference type="CDD" id="cd12647">
    <property type="entry name" value="RRM_UHM_SPF45"/>
    <property type="match status" value="1"/>
</dbReference>
<gene>
    <name evidence="10" type="primary">Rbm17</name>
    <name evidence="10" type="ORF">FJT64_019314</name>
</gene>
<dbReference type="PANTHER" id="PTHR13288">
    <property type="entry name" value="SPLICING FACTOR 45 SPF45"/>
    <property type="match status" value="1"/>
</dbReference>